<sequence length="118" mass="13074">MDVEIDTLVHNGINESRYAAYDVTEGEKPSYETVYNRCADGPRFWRPWCSHFPLSPGAPSRPGSPSRPSAQSLFGNPSRPAERGGLYSISPMNLAIKPFLKVSLALQVLNIVSYCQEN</sequence>
<dbReference type="AlphaFoldDB" id="A0A3M6UWN8"/>
<dbReference type="EMBL" id="RCHS01000550">
    <property type="protein sequence ID" value="RMX58027.1"/>
    <property type="molecule type" value="Genomic_DNA"/>
</dbReference>
<comment type="caution">
    <text evidence="2">The sequence shown here is derived from an EMBL/GenBank/DDBJ whole genome shotgun (WGS) entry which is preliminary data.</text>
</comment>
<evidence type="ECO:0000313" key="3">
    <source>
        <dbReference type="Proteomes" id="UP000275408"/>
    </source>
</evidence>
<evidence type="ECO:0000256" key="1">
    <source>
        <dbReference type="SAM" id="MobiDB-lite"/>
    </source>
</evidence>
<accession>A0A3M6UWN8</accession>
<feature type="region of interest" description="Disordered" evidence="1">
    <location>
        <begin position="56"/>
        <end position="79"/>
    </location>
</feature>
<organism evidence="2 3">
    <name type="scientific">Pocillopora damicornis</name>
    <name type="common">Cauliflower coral</name>
    <name type="synonym">Millepora damicornis</name>
    <dbReference type="NCBI Taxonomy" id="46731"/>
    <lineage>
        <taxon>Eukaryota</taxon>
        <taxon>Metazoa</taxon>
        <taxon>Cnidaria</taxon>
        <taxon>Anthozoa</taxon>
        <taxon>Hexacorallia</taxon>
        <taxon>Scleractinia</taxon>
        <taxon>Astrocoeniina</taxon>
        <taxon>Pocilloporidae</taxon>
        <taxon>Pocillopora</taxon>
    </lineage>
</organism>
<evidence type="ECO:0000313" key="2">
    <source>
        <dbReference type="EMBL" id="RMX58027.1"/>
    </source>
</evidence>
<dbReference type="Proteomes" id="UP000275408">
    <property type="component" value="Unassembled WGS sequence"/>
</dbReference>
<name>A0A3M6UWN8_POCDA</name>
<proteinExistence type="predicted"/>
<reference evidence="2 3" key="1">
    <citation type="journal article" date="2018" name="Sci. Rep.">
        <title>Comparative analysis of the Pocillopora damicornis genome highlights role of immune system in coral evolution.</title>
        <authorList>
            <person name="Cunning R."/>
            <person name="Bay R.A."/>
            <person name="Gillette P."/>
            <person name="Baker A.C."/>
            <person name="Traylor-Knowles N."/>
        </authorList>
    </citation>
    <scope>NUCLEOTIDE SEQUENCE [LARGE SCALE GENOMIC DNA]</scope>
    <source>
        <strain evidence="2">RSMAS</strain>
        <tissue evidence="2">Whole animal</tissue>
    </source>
</reference>
<protein>
    <submittedName>
        <fullName evidence="2">Uncharacterized protein</fullName>
    </submittedName>
</protein>
<gene>
    <name evidence="2" type="ORF">pdam_00024431</name>
</gene>
<keyword evidence="3" id="KW-1185">Reference proteome</keyword>
<feature type="compositionally biased region" description="Low complexity" evidence="1">
    <location>
        <begin position="56"/>
        <end position="70"/>
    </location>
</feature>